<dbReference type="GO" id="GO:0000976">
    <property type="term" value="F:transcription cis-regulatory region binding"/>
    <property type="evidence" value="ECO:0007669"/>
    <property type="project" value="TreeGrafter"/>
</dbReference>
<dbReference type="PANTHER" id="PTHR30055:SF234">
    <property type="entry name" value="HTH-TYPE TRANSCRIPTIONAL REGULATOR BETI"/>
    <property type="match status" value="1"/>
</dbReference>
<evidence type="ECO:0000256" key="1">
    <source>
        <dbReference type="ARBA" id="ARBA00023015"/>
    </source>
</evidence>
<feature type="domain" description="HTH tetR-type" evidence="6">
    <location>
        <begin position="10"/>
        <end position="70"/>
    </location>
</feature>
<reference evidence="7" key="1">
    <citation type="journal article" date="2014" name="Int. J. Syst. Evol. Microbiol.">
        <title>Complete genome sequence of Corynebacterium casei LMG S-19264T (=DSM 44701T), isolated from a smear-ripened cheese.</title>
        <authorList>
            <consortium name="US DOE Joint Genome Institute (JGI-PGF)"/>
            <person name="Walter F."/>
            <person name="Albersmeier A."/>
            <person name="Kalinowski J."/>
            <person name="Ruckert C."/>
        </authorList>
    </citation>
    <scope>NUCLEOTIDE SEQUENCE</scope>
    <source>
        <strain evidence="7">JCM 4646</strain>
    </source>
</reference>
<dbReference type="SUPFAM" id="SSF46689">
    <property type="entry name" value="Homeodomain-like"/>
    <property type="match status" value="1"/>
</dbReference>
<organism evidence="7 8">
    <name type="scientific">Kitasatospora indigofera</name>
    <dbReference type="NCBI Taxonomy" id="67307"/>
    <lineage>
        <taxon>Bacteria</taxon>
        <taxon>Bacillati</taxon>
        <taxon>Actinomycetota</taxon>
        <taxon>Actinomycetes</taxon>
        <taxon>Kitasatosporales</taxon>
        <taxon>Streptomycetaceae</taxon>
        <taxon>Kitasatospora</taxon>
    </lineage>
</organism>
<keyword evidence="2 4" id="KW-0238">DNA-binding</keyword>
<gene>
    <name evidence="7" type="ORF">GCM10018781_01640</name>
</gene>
<evidence type="ECO:0000313" key="7">
    <source>
        <dbReference type="EMBL" id="GHH59116.1"/>
    </source>
</evidence>
<dbReference type="GO" id="GO:0003700">
    <property type="term" value="F:DNA-binding transcription factor activity"/>
    <property type="evidence" value="ECO:0007669"/>
    <property type="project" value="TreeGrafter"/>
</dbReference>
<dbReference type="PANTHER" id="PTHR30055">
    <property type="entry name" value="HTH-TYPE TRANSCRIPTIONAL REGULATOR RUTR"/>
    <property type="match status" value="1"/>
</dbReference>
<evidence type="ECO:0000256" key="3">
    <source>
        <dbReference type="ARBA" id="ARBA00023163"/>
    </source>
</evidence>
<proteinExistence type="predicted"/>
<comment type="caution">
    <text evidence="7">The sequence shown here is derived from an EMBL/GenBank/DDBJ whole genome shotgun (WGS) entry which is preliminary data.</text>
</comment>
<dbReference type="Proteomes" id="UP000617734">
    <property type="component" value="Unassembled WGS sequence"/>
</dbReference>
<evidence type="ECO:0000256" key="2">
    <source>
        <dbReference type="ARBA" id="ARBA00023125"/>
    </source>
</evidence>
<keyword evidence="3" id="KW-0804">Transcription</keyword>
<dbReference type="PROSITE" id="PS50977">
    <property type="entry name" value="HTH_TETR_2"/>
    <property type="match status" value="1"/>
</dbReference>
<evidence type="ECO:0000313" key="8">
    <source>
        <dbReference type="Proteomes" id="UP000617734"/>
    </source>
</evidence>
<dbReference type="InterPro" id="IPR036271">
    <property type="entry name" value="Tet_transcr_reg_TetR-rel_C_sf"/>
</dbReference>
<name>A0A919KJG0_9ACTN</name>
<evidence type="ECO:0000256" key="4">
    <source>
        <dbReference type="PROSITE-ProRule" id="PRU00335"/>
    </source>
</evidence>
<dbReference type="EMBL" id="BNBO01000001">
    <property type="protein sequence ID" value="GHH59116.1"/>
    <property type="molecule type" value="Genomic_DNA"/>
</dbReference>
<protein>
    <submittedName>
        <fullName evidence="7">TetR family transcriptional regulator</fullName>
    </submittedName>
</protein>
<dbReference type="Gene3D" id="1.10.357.10">
    <property type="entry name" value="Tetracycline Repressor, domain 2"/>
    <property type="match status" value="1"/>
</dbReference>
<sequence>METDRSAAAVANRDRIIEAATRLLAEQGREAVSTRAVSAAAGVQAPTIYRLFGDKQGLLDAVAAHGFARHLGEKTALAPTDDPVEDLRTGWNLNLEFGLANPALYTLMYAEPRPGEPSPAAVTALGILAAYVRRIAEAGRLRVDVSRATQLIHATGGGTTLALIATPPDRRDLTVSHLAREAVLAAITTDAPATGAPATTAPGPATPATTAPGPATAATTLRALLPRTDVLTPGEQALLTELLDRISKAG</sequence>
<evidence type="ECO:0000259" key="6">
    <source>
        <dbReference type="PROSITE" id="PS50977"/>
    </source>
</evidence>
<dbReference type="InterPro" id="IPR001647">
    <property type="entry name" value="HTH_TetR"/>
</dbReference>
<dbReference type="GeneID" id="95350722"/>
<reference evidence="7" key="2">
    <citation type="submission" date="2020-09" db="EMBL/GenBank/DDBJ databases">
        <authorList>
            <person name="Sun Q."/>
            <person name="Ohkuma M."/>
        </authorList>
    </citation>
    <scope>NUCLEOTIDE SEQUENCE</scope>
    <source>
        <strain evidence="7">JCM 4646</strain>
    </source>
</reference>
<feature type="region of interest" description="Disordered" evidence="5">
    <location>
        <begin position="193"/>
        <end position="214"/>
    </location>
</feature>
<feature type="DNA-binding region" description="H-T-H motif" evidence="4">
    <location>
        <begin position="33"/>
        <end position="52"/>
    </location>
</feature>
<dbReference type="SUPFAM" id="SSF48498">
    <property type="entry name" value="Tetracyclin repressor-like, C-terminal domain"/>
    <property type="match status" value="1"/>
</dbReference>
<keyword evidence="1" id="KW-0805">Transcription regulation</keyword>
<dbReference type="RefSeq" id="WP_190208764.1">
    <property type="nucleotide sequence ID" value="NZ_BNBO01000001.1"/>
</dbReference>
<evidence type="ECO:0000256" key="5">
    <source>
        <dbReference type="SAM" id="MobiDB-lite"/>
    </source>
</evidence>
<dbReference type="InterPro" id="IPR009057">
    <property type="entry name" value="Homeodomain-like_sf"/>
</dbReference>
<dbReference type="PRINTS" id="PR00455">
    <property type="entry name" value="HTHTETR"/>
</dbReference>
<dbReference type="Pfam" id="PF00440">
    <property type="entry name" value="TetR_N"/>
    <property type="match status" value="1"/>
</dbReference>
<accession>A0A919KJG0</accession>
<dbReference type="AlphaFoldDB" id="A0A919KJG0"/>
<dbReference type="InterPro" id="IPR050109">
    <property type="entry name" value="HTH-type_TetR-like_transc_reg"/>
</dbReference>
<keyword evidence="8" id="KW-1185">Reference proteome</keyword>